<evidence type="ECO:0000313" key="2">
    <source>
        <dbReference type="Proteomes" id="UP000261032"/>
    </source>
</evidence>
<comment type="caution">
    <text evidence="1">The sequence shown here is derived from an EMBL/GenBank/DDBJ whole genome shotgun (WGS) entry which is preliminary data.</text>
</comment>
<dbReference type="Proteomes" id="UP000261032">
    <property type="component" value="Unassembled WGS sequence"/>
</dbReference>
<evidence type="ECO:0000313" key="1">
    <source>
        <dbReference type="EMBL" id="RGD76055.1"/>
    </source>
</evidence>
<proteinExistence type="predicted"/>
<accession>A0A3E3E494</accession>
<sequence length="24" mass="2863">MEGLEVTMYWYVARCKTGRTKKLV</sequence>
<dbReference type="EMBL" id="QUSL01000085">
    <property type="protein sequence ID" value="RGD76055.1"/>
    <property type="molecule type" value="Genomic_DNA"/>
</dbReference>
<dbReference type="AlphaFoldDB" id="A0A3E3E494"/>
<name>A0A3E3E494_9FIRM</name>
<protein>
    <submittedName>
        <fullName evidence="1">Antitermination protein NusG</fullName>
    </submittedName>
</protein>
<feature type="non-terminal residue" evidence="1">
    <location>
        <position position="24"/>
    </location>
</feature>
<organism evidence="1 2">
    <name type="scientific">Thomasclavelia ramosa</name>
    <dbReference type="NCBI Taxonomy" id="1547"/>
    <lineage>
        <taxon>Bacteria</taxon>
        <taxon>Bacillati</taxon>
        <taxon>Bacillota</taxon>
        <taxon>Erysipelotrichia</taxon>
        <taxon>Erysipelotrichales</taxon>
        <taxon>Coprobacillaceae</taxon>
        <taxon>Thomasclavelia</taxon>
    </lineage>
</organism>
<gene>
    <name evidence="1" type="ORF">DXB93_19190</name>
</gene>
<reference evidence="1 2" key="1">
    <citation type="submission" date="2018-08" db="EMBL/GenBank/DDBJ databases">
        <title>A genome reference for cultivated species of the human gut microbiota.</title>
        <authorList>
            <person name="Zou Y."/>
            <person name="Xue W."/>
            <person name="Luo G."/>
        </authorList>
    </citation>
    <scope>NUCLEOTIDE SEQUENCE [LARGE SCALE GENOMIC DNA]</scope>
    <source>
        <strain evidence="1 2">OM06-4</strain>
    </source>
</reference>